<dbReference type="Proteomes" id="UP000006906">
    <property type="component" value="Chromosome 8"/>
</dbReference>
<dbReference type="InParanoid" id="A0A2K3DI33"/>
<keyword evidence="1" id="KW-0175">Coiled coil</keyword>
<keyword evidence="2" id="KW-0472">Membrane</keyword>
<gene>
    <name evidence="3" type="ORF">CHLRE_08g381750v5</name>
</gene>
<dbReference type="RefSeq" id="XP_042922280.1">
    <property type="nucleotide sequence ID" value="XM_043065279.1"/>
</dbReference>
<reference evidence="3 4" key="1">
    <citation type="journal article" date="2007" name="Science">
        <title>The Chlamydomonas genome reveals the evolution of key animal and plant functions.</title>
        <authorList>
            <person name="Merchant S.S."/>
            <person name="Prochnik S.E."/>
            <person name="Vallon O."/>
            <person name="Harris E.H."/>
            <person name="Karpowicz S.J."/>
            <person name="Witman G.B."/>
            <person name="Terry A."/>
            <person name="Salamov A."/>
            <person name="Fritz-Laylin L.K."/>
            <person name="Marechal-Drouard L."/>
            <person name="Marshall W.F."/>
            <person name="Qu L.H."/>
            <person name="Nelson D.R."/>
            <person name="Sanderfoot A.A."/>
            <person name="Spalding M.H."/>
            <person name="Kapitonov V.V."/>
            <person name="Ren Q."/>
            <person name="Ferris P."/>
            <person name="Lindquist E."/>
            <person name="Shapiro H."/>
            <person name="Lucas S.M."/>
            <person name="Grimwood J."/>
            <person name="Schmutz J."/>
            <person name="Cardol P."/>
            <person name="Cerutti H."/>
            <person name="Chanfreau G."/>
            <person name="Chen C.L."/>
            <person name="Cognat V."/>
            <person name="Croft M.T."/>
            <person name="Dent R."/>
            <person name="Dutcher S."/>
            <person name="Fernandez E."/>
            <person name="Fukuzawa H."/>
            <person name="Gonzalez-Ballester D."/>
            <person name="Gonzalez-Halphen D."/>
            <person name="Hallmann A."/>
            <person name="Hanikenne M."/>
            <person name="Hippler M."/>
            <person name="Inwood W."/>
            <person name="Jabbari K."/>
            <person name="Kalanon M."/>
            <person name="Kuras R."/>
            <person name="Lefebvre P.A."/>
            <person name="Lemaire S.D."/>
            <person name="Lobanov A.V."/>
            <person name="Lohr M."/>
            <person name="Manuell A."/>
            <person name="Meier I."/>
            <person name="Mets L."/>
            <person name="Mittag M."/>
            <person name="Mittelmeier T."/>
            <person name="Moroney J.V."/>
            <person name="Moseley J."/>
            <person name="Napoli C."/>
            <person name="Nedelcu A.M."/>
            <person name="Niyogi K."/>
            <person name="Novoselov S.V."/>
            <person name="Paulsen I.T."/>
            <person name="Pazour G."/>
            <person name="Purton S."/>
            <person name="Ral J.P."/>
            <person name="Riano-Pachon D.M."/>
            <person name="Riekhof W."/>
            <person name="Rymarquis L."/>
            <person name="Schroda M."/>
            <person name="Stern D."/>
            <person name="Umen J."/>
            <person name="Willows R."/>
            <person name="Wilson N."/>
            <person name="Zimmer S.L."/>
            <person name="Allmer J."/>
            <person name="Balk J."/>
            <person name="Bisova K."/>
            <person name="Chen C.J."/>
            <person name="Elias M."/>
            <person name="Gendler K."/>
            <person name="Hauser C."/>
            <person name="Lamb M.R."/>
            <person name="Ledford H."/>
            <person name="Long J.C."/>
            <person name="Minagawa J."/>
            <person name="Page M.D."/>
            <person name="Pan J."/>
            <person name="Pootakham W."/>
            <person name="Roje S."/>
            <person name="Rose A."/>
            <person name="Stahlberg E."/>
            <person name="Terauchi A.M."/>
            <person name="Yang P."/>
            <person name="Ball S."/>
            <person name="Bowler C."/>
            <person name="Dieckmann C.L."/>
            <person name="Gladyshev V.N."/>
            <person name="Green P."/>
            <person name="Jorgensen R."/>
            <person name="Mayfield S."/>
            <person name="Mueller-Roeber B."/>
            <person name="Rajamani S."/>
            <person name="Sayre R.T."/>
            <person name="Brokstein P."/>
            <person name="Dubchak I."/>
            <person name="Goodstein D."/>
            <person name="Hornick L."/>
            <person name="Huang Y.W."/>
            <person name="Jhaveri J."/>
            <person name="Luo Y."/>
            <person name="Martinez D."/>
            <person name="Ngau W.C."/>
            <person name="Otillar B."/>
            <person name="Poliakov A."/>
            <person name="Porter A."/>
            <person name="Szajkowski L."/>
            <person name="Werner G."/>
            <person name="Zhou K."/>
            <person name="Grigoriev I.V."/>
            <person name="Rokhsar D.S."/>
            <person name="Grossman A.R."/>
        </authorList>
    </citation>
    <scope>NUCLEOTIDE SEQUENCE [LARGE SCALE GENOMIC DNA]</scope>
    <source>
        <strain evidence="4">CC-503</strain>
    </source>
</reference>
<dbReference type="Gramene" id="PNW80189">
    <property type="protein sequence ID" value="PNW80189"/>
    <property type="gene ID" value="CHLRE_08g381750v5"/>
</dbReference>
<feature type="transmembrane region" description="Helical" evidence="2">
    <location>
        <begin position="124"/>
        <end position="142"/>
    </location>
</feature>
<keyword evidence="2" id="KW-1133">Transmembrane helix</keyword>
<proteinExistence type="predicted"/>
<dbReference type="EMBL" id="CM008969">
    <property type="protein sequence ID" value="PNW80189.1"/>
    <property type="molecule type" value="Genomic_DNA"/>
</dbReference>
<feature type="coiled-coil region" evidence="1">
    <location>
        <begin position="40"/>
        <end position="124"/>
    </location>
</feature>
<evidence type="ECO:0000313" key="4">
    <source>
        <dbReference type="Proteomes" id="UP000006906"/>
    </source>
</evidence>
<keyword evidence="4" id="KW-1185">Reference proteome</keyword>
<dbReference type="GeneID" id="66054513"/>
<sequence length="188" mass="20388">MGSQGHRRPSRCTIAVAASAAGADEGAPIDTITAIEEAAKNEAKERVSQAEELVAEAKEAAEKKGTLKDTITALKLLEIAQLVKEANKAKQKAEEAKQKAEEAKQKAEEKAKEAKKAQLAAEDITGLHGIFWLVVLVGLIMWPSRRQESSFQAQPPGVTYVFVSEATYYNYVRLPQAGRPSPIAEDML</sequence>
<evidence type="ECO:0000313" key="3">
    <source>
        <dbReference type="EMBL" id="PNW80189.1"/>
    </source>
</evidence>
<dbReference type="KEGG" id="cre:CHLRE_08g381750v5"/>
<name>A0A2K3DI33_CHLRE</name>
<evidence type="ECO:0000256" key="2">
    <source>
        <dbReference type="SAM" id="Phobius"/>
    </source>
</evidence>
<evidence type="ECO:0000256" key="1">
    <source>
        <dbReference type="SAM" id="Coils"/>
    </source>
</evidence>
<protein>
    <submittedName>
        <fullName evidence="3">Uncharacterized protein</fullName>
    </submittedName>
</protein>
<organism evidence="3 4">
    <name type="scientific">Chlamydomonas reinhardtii</name>
    <name type="common">Chlamydomonas smithii</name>
    <dbReference type="NCBI Taxonomy" id="3055"/>
    <lineage>
        <taxon>Eukaryota</taxon>
        <taxon>Viridiplantae</taxon>
        <taxon>Chlorophyta</taxon>
        <taxon>core chlorophytes</taxon>
        <taxon>Chlorophyceae</taxon>
        <taxon>CS clade</taxon>
        <taxon>Chlamydomonadales</taxon>
        <taxon>Chlamydomonadaceae</taxon>
        <taxon>Chlamydomonas</taxon>
    </lineage>
</organism>
<dbReference type="AlphaFoldDB" id="A0A2K3DI33"/>
<accession>A0A2K3DI33</accession>
<keyword evidence="2" id="KW-0812">Transmembrane</keyword>